<evidence type="ECO:0000313" key="13">
    <source>
        <dbReference type="Proteomes" id="UP000474159"/>
    </source>
</evidence>
<dbReference type="InterPro" id="IPR005273">
    <property type="entry name" value="Ura-DNA_glyco_family4"/>
</dbReference>
<dbReference type="Proteomes" id="UP000474159">
    <property type="component" value="Unassembled WGS sequence"/>
</dbReference>
<comment type="similarity">
    <text evidence="1">Belongs to the uracil-DNA glycosylase (UDG) superfamily. Type 4 (UDGa) family.</text>
</comment>
<evidence type="ECO:0000256" key="7">
    <source>
        <dbReference type="ARBA" id="ARBA00023004"/>
    </source>
</evidence>
<dbReference type="OrthoDB" id="5290748at2"/>
<dbReference type="NCBIfam" id="TIGR03915">
    <property type="entry name" value="SAM_7_link_chp"/>
    <property type="match status" value="1"/>
</dbReference>
<feature type="region of interest" description="Disordered" evidence="10">
    <location>
        <begin position="1"/>
        <end position="33"/>
    </location>
</feature>
<feature type="domain" description="Uracil-DNA glycosylase-like" evidence="11">
    <location>
        <begin position="338"/>
        <end position="499"/>
    </location>
</feature>
<gene>
    <name evidence="12" type="ORF">F6X53_21670</name>
</gene>
<evidence type="ECO:0000256" key="8">
    <source>
        <dbReference type="ARBA" id="ARBA00023014"/>
    </source>
</evidence>
<reference evidence="12 13" key="1">
    <citation type="submission" date="2019-09" db="EMBL/GenBank/DDBJ databases">
        <title>YIM 48816 draft genome.</title>
        <authorList>
            <person name="Jiang L."/>
        </authorList>
    </citation>
    <scope>NUCLEOTIDE SEQUENCE [LARGE SCALE GENOMIC DNA]</scope>
    <source>
        <strain evidence="12 13">YIM 48816</strain>
    </source>
</reference>
<dbReference type="GO" id="GO:0006281">
    <property type="term" value="P:DNA repair"/>
    <property type="evidence" value="ECO:0007669"/>
    <property type="project" value="UniProtKB-KW"/>
</dbReference>
<keyword evidence="4" id="KW-0479">Metal-binding</keyword>
<keyword evidence="13" id="KW-1185">Reference proteome</keyword>
<dbReference type="RefSeq" id="WP_151002434.1">
    <property type="nucleotide sequence ID" value="NZ_VZZK01000026.1"/>
</dbReference>
<dbReference type="Pfam" id="PF13566">
    <property type="entry name" value="DUF4130"/>
    <property type="match status" value="1"/>
</dbReference>
<keyword evidence="6" id="KW-0378">Hydrolase</keyword>
<dbReference type="NCBIfam" id="TIGR03914">
    <property type="entry name" value="UDG_fam_dom"/>
    <property type="match status" value="1"/>
</dbReference>
<dbReference type="Pfam" id="PF03167">
    <property type="entry name" value="UDG"/>
    <property type="match status" value="1"/>
</dbReference>
<keyword evidence="7" id="KW-0408">Iron</keyword>
<evidence type="ECO:0000256" key="2">
    <source>
        <dbReference type="ARBA" id="ARBA00019403"/>
    </source>
</evidence>
<evidence type="ECO:0000256" key="9">
    <source>
        <dbReference type="ARBA" id="ARBA00023204"/>
    </source>
</evidence>
<dbReference type="GO" id="GO:0046872">
    <property type="term" value="F:metal ion binding"/>
    <property type="evidence" value="ECO:0007669"/>
    <property type="project" value="UniProtKB-KW"/>
</dbReference>
<sequence>MKARAPRQAPSPGPLRGRDLARTDAEDRPAPRAGAPLRTILLAPGADLAGFRAALRGLVAEGVPPERVAWSSGAAPELFGATEAPAAGAPVPLPRAVADLVPMVVPHRDPERYALLHALIWRILRGERQLLEVASDPLVHRLALMRKAIQRDLHKMHAFLRFRRVPENAGTERFVAWFEPEHHILEAAAPFFVERFRALRWTILTPEGSALWDGAALRFGPPGRREDVPPGDGFEAGWRDYYESTFNPARTNLRAMRAEMPKKYWHNMPETAAIPGLIRAAGARTAAMIEREPQMPTKRQPARAVAAMAEQDPTSLDELNAIIRRTEPLVPGATQAVLGEGPVGATVAFVGEQPGDQEDRQGRPFVGPAGQLLARAMAEAGLVRGEAYLTNAVKHFKFEERGKRRIHQKPTAGEVSHYRWWLDRELEFVAPKLVVALGATAVLALTGKAVPITRARGPFRFERFDNRFQGFITVHPSYLLRLPDEAKAEAYAQFVDDLRRVEALAQELAA</sequence>
<keyword evidence="8" id="KW-0411">Iron-sulfur</keyword>
<protein>
    <recommendedName>
        <fullName evidence="2">Type-4 uracil-DNA glycosylase</fullName>
    </recommendedName>
</protein>
<dbReference type="Gene3D" id="3.40.470.10">
    <property type="entry name" value="Uracil-DNA glycosylase-like domain"/>
    <property type="match status" value="1"/>
</dbReference>
<evidence type="ECO:0000259" key="11">
    <source>
        <dbReference type="SMART" id="SM00986"/>
    </source>
</evidence>
<dbReference type="InterPro" id="IPR036895">
    <property type="entry name" value="Uracil-DNA_glycosylase-like_sf"/>
</dbReference>
<organism evidence="12 13">
    <name type="scientific">Methylobacterium soli</name>
    <dbReference type="NCBI Taxonomy" id="553447"/>
    <lineage>
        <taxon>Bacteria</taxon>
        <taxon>Pseudomonadati</taxon>
        <taxon>Pseudomonadota</taxon>
        <taxon>Alphaproteobacteria</taxon>
        <taxon>Hyphomicrobiales</taxon>
        <taxon>Methylobacteriaceae</taxon>
        <taxon>Methylobacterium</taxon>
    </lineage>
</organism>
<evidence type="ECO:0000256" key="6">
    <source>
        <dbReference type="ARBA" id="ARBA00022801"/>
    </source>
</evidence>
<dbReference type="InterPro" id="IPR025404">
    <property type="entry name" value="DUF4130"/>
</dbReference>
<keyword evidence="9" id="KW-0234">DNA repair</keyword>
<dbReference type="CDD" id="cd10030">
    <property type="entry name" value="UDG-F4_TTUDGA_SPO1dp_like"/>
    <property type="match status" value="1"/>
</dbReference>
<name>A0A6L3T1B6_9HYPH</name>
<dbReference type="AlphaFoldDB" id="A0A6L3T1B6"/>
<evidence type="ECO:0000256" key="5">
    <source>
        <dbReference type="ARBA" id="ARBA00022763"/>
    </source>
</evidence>
<dbReference type="GO" id="GO:0097506">
    <property type="term" value="F:deaminated base DNA N-glycosylase activity"/>
    <property type="evidence" value="ECO:0007669"/>
    <property type="project" value="UniProtKB-ARBA"/>
</dbReference>
<evidence type="ECO:0000256" key="3">
    <source>
        <dbReference type="ARBA" id="ARBA00022485"/>
    </source>
</evidence>
<keyword evidence="3" id="KW-0004">4Fe-4S</keyword>
<dbReference type="InterPro" id="IPR023875">
    <property type="entry name" value="DNA_repair_put"/>
</dbReference>
<accession>A0A6L3T1B6</accession>
<dbReference type="PANTHER" id="PTHR33693">
    <property type="entry name" value="TYPE-5 URACIL-DNA GLYCOSYLASE"/>
    <property type="match status" value="1"/>
</dbReference>
<keyword evidence="5" id="KW-0227">DNA damage</keyword>
<dbReference type="InterPro" id="IPR005122">
    <property type="entry name" value="Uracil-DNA_glycosylase-like"/>
</dbReference>
<evidence type="ECO:0000313" key="12">
    <source>
        <dbReference type="EMBL" id="KAB1076872.1"/>
    </source>
</evidence>
<dbReference type="SMART" id="SM00987">
    <property type="entry name" value="UreE_C"/>
    <property type="match status" value="1"/>
</dbReference>
<dbReference type="SMART" id="SM00986">
    <property type="entry name" value="UDG"/>
    <property type="match status" value="1"/>
</dbReference>
<evidence type="ECO:0000256" key="10">
    <source>
        <dbReference type="SAM" id="MobiDB-lite"/>
    </source>
</evidence>
<proteinExistence type="inferred from homology"/>
<dbReference type="InterPro" id="IPR051536">
    <property type="entry name" value="UDG_Type-4/5"/>
</dbReference>
<dbReference type="EMBL" id="VZZK01000026">
    <property type="protein sequence ID" value="KAB1076872.1"/>
    <property type="molecule type" value="Genomic_DNA"/>
</dbReference>
<dbReference type="GO" id="GO:0051539">
    <property type="term" value="F:4 iron, 4 sulfur cluster binding"/>
    <property type="evidence" value="ECO:0007669"/>
    <property type="project" value="UniProtKB-KW"/>
</dbReference>
<dbReference type="PANTHER" id="PTHR33693:SF9">
    <property type="entry name" value="TYPE-4 URACIL-DNA GLYCOSYLASE"/>
    <property type="match status" value="1"/>
</dbReference>
<evidence type="ECO:0000256" key="4">
    <source>
        <dbReference type="ARBA" id="ARBA00022723"/>
    </source>
</evidence>
<comment type="caution">
    <text evidence="12">The sequence shown here is derived from an EMBL/GenBank/DDBJ whole genome shotgun (WGS) entry which is preliminary data.</text>
</comment>
<dbReference type="SUPFAM" id="SSF52141">
    <property type="entry name" value="Uracil-DNA glycosylase-like"/>
    <property type="match status" value="1"/>
</dbReference>
<feature type="compositionally biased region" description="Basic and acidic residues" evidence="10">
    <location>
        <begin position="16"/>
        <end position="30"/>
    </location>
</feature>
<evidence type="ECO:0000256" key="1">
    <source>
        <dbReference type="ARBA" id="ARBA00006521"/>
    </source>
</evidence>